<keyword evidence="1" id="KW-0472">Membrane</keyword>
<evidence type="ECO:0000313" key="3">
    <source>
        <dbReference type="Proteomes" id="UP001236014"/>
    </source>
</evidence>
<name>A0A9Y2IHM0_9PSEU</name>
<dbReference type="AlphaFoldDB" id="A0A9Y2IHM0"/>
<dbReference type="EMBL" id="CP127294">
    <property type="protein sequence ID" value="WIX78753.1"/>
    <property type="molecule type" value="Genomic_DNA"/>
</dbReference>
<sequence>MPVLLPQIRLRPRLTCGTAAAYPGLVWFLAVAAFVVALVALGQPLSATLGAAAAIAAVASRRHPLATNPAIRRALEAALTSFAGVQR</sequence>
<evidence type="ECO:0000313" key="2">
    <source>
        <dbReference type="EMBL" id="WIX78753.1"/>
    </source>
</evidence>
<reference evidence="2 3" key="1">
    <citation type="submission" date="2023-06" db="EMBL/GenBank/DDBJ databases">
        <authorList>
            <person name="Oyuntsetseg B."/>
            <person name="Kim S.B."/>
        </authorList>
    </citation>
    <scope>NUCLEOTIDE SEQUENCE [LARGE SCALE GENOMIC DNA]</scope>
    <source>
        <strain evidence="2 3">2-15</strain>
    </source>
</reference>
<dbReference type="KEGG" id="acab:QRX50_46745"/>
<gene>
    <name evidence="2" type="ORF">QRX50_46745</name>
</gene>
<feature type="transmembrane region" description="Helical" evidence="1">
    <location>
        <begin position="20"/>
        <end position="41"/>
    </location>
</feature>
<protein>
    <submittedName>
        <fullName evidence="2">Uncharacterized protein</fullName>
    </submittedName>
</protein>
<evidence type="ECO:0000256" key="1">
    <source>
        <dbReference type="SAM" id="Phobius"/>
    </source>
</evidence>
<dbReference type="RefSeq" id="WP_285969458.1">
    <property type="nucleotide sequence ID" value="NZ_CP127294.1"/>
</dbReference>
<accession>A0A9Y2IHM0</accession>
<proteinExistence type="predicted"/>
<organism evidence="2 3">
    <name type="scientific">Amycolatopsis carbonis</name>
    <dbReference type="NCBI Taxonomy" id="715471"/>
    <lineage>
        <taxon>Bacteria</taxon>
        <taxon>Bacillati</taxon>
        <taxon>Actinomycetota</taxon>
        <taxon>Actinomycetes</taxon>
        <taxon>Pseudonocardiales</taxon>
        <taxon>Pseudonocardiaceae</taxon>
        <taxon>Amycolatopsis</taxon>
    </lineage>
</organism>
<keyword evidence="1" id="KW-1133">Transmembrane helix</keyword>
<keyword evidence="3" id="KW-1185">Reference proteome</keyword>
<dbReference type="Proteomes" id="UP001236014">
    <property type="component" value="Chromosome"/>
</dbReference>
<keyword evidence="1" id="KW-0812">Transmembrane</keyword>